<reference evidence="2 3" key="1">
    <citation type="submission" date="2020-05" db="EMBL/GenBank/DDBJ databases">
        <title>WGS assembly of Panicum virgatum.</title>
        <authorList>
            <person name="Lovell J.T."/>
            <person name="Jenkins J."/>
            <person name="Shu S."/>
            <person name="Juenger T.E."/>
            <person name="Schmutz J."/>
        </authorList>
    </citation>
    <scope>NUCLEOTIDE SEQUENCE [LARGE SCALE GENOMIC DNA]</scope>
    <source>
        <strain evidence="3">cv. AP13</strain>
    </source>
</reference>
<feature type="compositionally biased region" description="Gly residues" evidence="1">
    <location>
        <begin position="129"/>
        <end position="139"/>
    </location>
</feature>
<proteinExistence type="predicted"/>
<dbReference type="EMBL" id="CM029049">
    <property type="protein sequence ID" value="KAG2574964.1"/>
    <property type="molecule type" value="Genomic_DNA"/>
</dbReference>
<accession>A0A8T0QPR2</accession>
<feature type="compositionally biased region" description="Gly residues" evidence="1">
    <location>
        <begin position="168"/>
        <end position="178"/>
    </location>
</feature>
<keyword evidence="3" id="KW-1185">Reference proteome</keyword>
<comment type="caution">
    <text evidence="2">The sequence shown here is derived from an EMBL/GenBank/DDBJ whole genome shotgun (WGS) entry which is preliminary data.</text>
</comment>
<feature type="region of interest" description="Disordered" evidence="1">
    <location>
        <begin position="82"/>
        <end position="178"/>
    </location>
</feature>
<sequence>MPSNGTKQEPTPTALPTNIQKPRKSTSIIPLGNICGIRKPNQSRDRLNLPQLPFPAKHNALICAKPPPFHPKRNQYRFKFPLNRSTRIQRNHIIIASRPGSRPRTSQGKHDGEEKSASSLPAPKSASRGGRGSTGGGTPASGEPMRRRNRRESTAARGIRRFGSCVPAGGGGGRASET</sequence>
<dbReference type="AlphaFoldDB" id="A0A8T0QPR2"/>
<protein>
    <submittedName>
        <fullName evidence="2">Uncharacterized protein</fullName>
    </submittedName>
</protein>
<evidence type="ECO:0000313" key="3">
    <source>
        <dbReference type="Proteomes" id="UP000823388"/>
    </source>
</evidence>
<feature type="compositionally biased region" description="Low complexity" evidence="1">
    <location>
        <begin position="117"/>
        <end position="128"/>
    </location>
</feature>
<gene>
    <name evidence="2" type="ORF">PVAP13_7KG413370</name>
</gene>
<evidence type="ECO:0000256" key="1">
    <source>
        <dbReference type="SAM" id="MobiDB-lite"/>
    </source>
</evidence>
<feature type="region of interest" description="Disordered" evidence="1">
    <location>
        <begin position="1"/>
        <end position="27"/>
    </location>
</feature>
<evidence type="ECO:0000313" key="2">
    <source>
        <dbReference type="EMBL" id="KAG2574964.1"/>
    </source>
</evidence>
<organism evidence="2 3">
    <name type="scientific">Panicum virgatum</name>
    <name type="common">Blackwell switchgrass</name>
    <dbReference type="NCBI Taxonomy" id="38727"/>
    <lineage>
        <taxon>Eukaryota</taxon>
        <taxon>Viridiplantae</taxon>
        <taxon>Streptophyta</taxon>
        <taxon>Embryophyta</taxon>
        <taxon>Tracheophyta</taxon>
        <taxon>Spermatophyta</taxon>
        <taxon>Magnoliopsida</taxon>
        <taxon>Liliopsida</taxon>
        <taxon>Poales</taxon>
        <taxon>Poaceae</taxon>
        <taxon>PACMAD clade</taxon>
        <taxon>Panicoideae</taxon>
        <taxon>Panicodae</taxon>
        <taxon>Paniceae</taxon>
        <taxon>Panicinae</taxon>
        <taxon>Panicum</taxon>
        <taxon>Panicum sect. Hiantes</taxon>
    </lineage>
</organism>
<dbReference type="Proteomes" id="UP000823388">
    <property type="component" value="Chromosome 7K"/>
</dbReference>
<name>A0A8T0QPR2_PANVG</name>